<dbReference type="Pfam" id="PF13411">
    <property type="entry name" value="MerR_1"/>
    <property type="match status" value="1"/>
</dbReference>
<dbReference type="Proteomes" id="UP001434337">
    <property type="component" value="Chromosome"/>
</dbReference>
<keyword evidence="1" id="KW-0238">DNA-binding</keyword>
<feature type="coiled-coil region" evidence="2">
    <location>
        <begin position="74"/>
        <end position="101"/>
    </location>
</feature>
<keyword evidence="2" id="KW-0175">Coiled coil</keyword>
<dbReference type="InterPro" id="IPR000551">
    <property type="entry name" value="MerR-type_HTH_dom"/>
</dbReference>
<organism evidence="4 5">
    <name type="scientific">Propioniciclava soli</name>
    <dbReference type="NCBI Taxonomy" id="2775081"/>
    <lineage>
        <taxon>Bacteria</taxon>
        <taxon>Bacillati</taxon>
        <taxon>Actinomycetota</taxon>
        <taxon>Actinomycetes</taxon>
        <taxon>Propionibacteriales</taxon>
        <taxon>Propionibacteriaceae</taxon>
        <taxon>Propioniciclava</taxon>
    </lineage>
</organism>
<dbReference type="SUPFAM" id="SSF46955">
    <property type="entry name" value="Putative DNA-binding domain"/>
    <property type="match status" value="1"/>
</dbReference>
<dbReference type="SMART" id="SM00422">
    <property type="entry name" value="HTH_MERR"/>
    <property type="match status" value="1"/>
</dbReference>
<evidence type="ECO:0000256" key="2">
    <source>
        <dbReference type="SAM" id="Coils"/>
    </source>
</evidence>
<dbReference type="RefSeq" id="WP_232550122.1">
    <property type="nucleotide sequence ID" value="NZ_CP115965.1"/>
</dbReference>
<dbReference type="Gene3D" id="1.10.1660.10">
    <property type="match status" value="1"/>
</dbReference>
<dbReference type="PANTHER" id="PTHR30204">
    <property type="entry name" value="REDOX-CYCLING DRUG-SENSING TRANSCRIPTIONAL ACTIVATOR SOXR"/>
    <property type="match status" value="1"/>
</dbReference>
<dbReference type="InterPro" id="IPR009061">
    <property type="entry name" value="DNA-bd_dom_put_sf"/>
</dbReference>
<protein>
    <submittedName>
        <fullName evidence="4">MerR family transcriptional regulator</fullName>
    </submittedName>
</protein>
<dbReference type="NCBIfam" id="NF047375">
    <property type="entry name" value="HeatShock_HspR"/>
    <property type="match status" value="1"/>
</dbReference>
<evidence type="ECO:0000313" key="4">
    <source>
        <dbReference type="EMBL" id="WZW98000.1"/>
    </source>
</evidence>
<evidence type="ECO:0000313" key="5">
    <source>
        <dbReference type="Proteomes" id="UP001434337"/>
    </source>
</evidence>
<gene>
    <name evidence="4" type="ORF">PCC79_14040</name>
</gene>
<name>A0ABZ3C8E2_9ACTN</name>
<accession>A0ABZ3C8E2</accession>
<evidence type="ECO:0000256" key="1">
    <source>
        <dbReference type="ARBA" id="ARBA00023125"/>
    </source>
</evidence>
<keyword evidence="5" id="KW-1185">Reference proteome</keyword>
<proteinExistence type="predicted"/>
<dbReference type="EMBL" id="CP115965">
    <property type="protein sequence ID" value="WZW98000.1"/>
    <property type="molecule type" value="Genomic_DNA"/>
</dbReference>
<sequence>MTEHLPATMDVDAPVFTVTVAARLADMHPQTLRGYDRLGLVVPQRSRGRGRRYSLRDIAKLRHIQHLSQDEGINLEGIRRILDLEAQLDDAQQQVTHLLGLVAERATTPGARLFTAASTGQVHLGRTYRSRTPRALTSGR</sequence>
<dbReference type="PROSITE" id="PS50937">
    <property type="entry name" value="HTH_MERR_2"/>
    <property type="match status" value="1"/>
</dbReference>
<dbReference type="PANTHER" id="PTHR30204:SF58">
    <property type="entry name" value="HTH-TYPE TRANSCRIPTIONAL REGULATOR YFMP"/>
    <property type="match status" value="1"/>
</dbReference>
<feature type="domain" description="HTH merR-type" evidence="3">
    <location>
        <begin position="15"/>
        <end position="84"/>
    </location>
</feature>
<reference evidence="4 5" key="1">
    <citation type="journal article" date="2023" name="Environ Microbiome">
        <title>A coral-associated actinobacterium mitigates coral bleaching under heat stress.</title>
        <authorList>
            <person name="Li J."/>
            <person name="Zou Y."/>
            <person name="Li Q."/>
            <person name="Zhang J."/>
            <person name="Bourne D.G."/>
            <person name="Lyu Y."/>
            <person name="Liu C."/>
            <person name="Zhang S."/>
        </authorList>
    </citation>
    <scope>NUCLEOTIDE SEQUENCE [LARGE SCALE GENOMIC DNA]</scope>
    <source>
        <strain evidence="4 5">SCSIO 13291</strain>
    </source>
</reference>
<evidence type="ECO:0000259" key="3">
    <source>
        <dbReference type="PROSITE" id="PS50937"/>
    </source>
</evidence>
<dbReference type="InterPro" id="IPR047057">
    <property type="entry name" value="MerR_fam"/>
</dbReference>